<feature type="non-terminal residue" evidence="2">
    <location>
        <position position="1"/>
    </location>
</feature>
<sequence length="640" mass="73463">MEMEELLSSWGLDAATIKIFVDEKMDLLTLRHMDQESYRALIKSEGMRIRFKVFHSKWVKELDAKGVLSECYGGSDAKSIPEGCRVIAVSDFNGNLSSFPENFMADDEMPFDAKENEDNDTGLSDSYSEKSNNTVEKNDGAVGDDSLKFLEDSFEKANPQEKSHDSRTGEESTKEATGDALKLKETLKDATGSHQNLYKKMKTYDLENVLNSTSVGKRVISQYKQSNMFIKDSYRDNLVECVLEEETRDDLGKVISHDRLKFLAEKIAELFPEELVKTYYEVYRHPKSKKMITKGKLVWRYYNRRRDFAHCGAISKDDKHKASGTVTQKTSTVVDKSTAGSLCWLEANRGNKGNWQEVLRHWRATSAVRMDRLKAGVELDESDEEENDGAKSKQRKKKKKLTKEDKRKLELRMEEQSAHQYMQKYPAFHENTAYMLFEIDFKELRPDVESLALFTEWTTLSAFIVEQVQKTDATFLQDPTLTAGEKNLMLLRNMSKLFPIVSVPGSRKTTEEAGRKVTKVWRPSHAEVADAFVLLTHSALALEEEKDEKRSQLQKLRMHMQPFVAVVGEIDNPSQYLICVDEFFYEVDSPLQAVDLVFKSFFALNTRYPSEAEQVWLFLQRAVYGFRTDEDSSFAGVDLR</sequence>
<comment type="caution">
    <text evidence="2">The sequence shown here is derived from an EMBL/GenBank/DDBJ whole genome shotgun (WGS) entry which is preliminary data.</text>
</comment>
<feature type="compositionally biased region" description="Polar residues" evidence="1">
    <location>
        <begin position="121"/>
        <end position="135"/>
    </location>
</feature>
<name>A0AAE1L8M7_9NEOP</name>
<dbReference type="Proteomes" id="UP001219518">
    <property type="component" value="Unassembled WGS sequence"/>
</dbReference>
<evidence type="ECO:0000313" key="3">
    <source>
        <dbReference type="Proteomes" id="UP001219518"/>
    </source>
</evidence>
<reference evidence="2" key="1">
    <citation type="submission" date="2021-07" db="EMBL/GenBank/DDBJ databases">
        <authorList>
            <person name="Catto M.A."/>
            <person name="Jacobson A."/>
            <person name="Kennedy G."/>
            <person name="Labadie P."/>
            <person name="Hunt B.G."/>
            <person name="Srinivasan R."/>
        </authorList>
    </citation>
    <scope>NUCLEOTIDE SEQUENCE</scope>
    <source>
        <strain evidence="2">PL_HMW_Pooled</strain>
        <tissue evidence="2">Head</tissue>
    </source>
</reference>
<gene>
    <name evidence="2" type="ORF">KUF71_019853</name>
</gene>
<feature type="region of interest" description="Disordered" evidence="1">
    <location>
        <begin position="111"/>
        <end position="143"/>
    </location>
</feature>
<evidence type="ECO:0000313" key="2">
    <source>
        <dbReference type="EMBL" id="KAK3909844.1"/>
    </source>
</evidence>
<protein>
    <submittedName>
        <fullName evidence="2">Ribonuclease 2</fullName>
    </submittedName>
</protein>
<reference evidence="2" key="2">
    <citation type="journal article" date="2023" name="BMC Genomics">
        <title>Pest status, molecular evolution, and epigenetic factors derived from the genome assembly of Frankliniella fusca, a thysanopteran phytovirus vector.</title>
        <authorList>
            <person name="Catto M.A."/>
            <person name="Labadie P.E."/>
            <person name="Jacobson A.L."/>
            <person name="Kennedy G.G."/>
            <person name="Srinivasan R."/>
            <person name="Hunt B.G."/>
        </authorList>
    </citation>
    <scope>NUCLEOTIDE SEQUENCE</scope>
    <source>
        <strain evidence="2">PL_HMW_Pooled</strain>
    </source>
</reference>
<keyword evidence="3" id="KW-1185">Reference proteome</keyword>
<proteinExistence type="predicted"/>
<feature type="region of interest" description="Disordered" evidence="1">
    <location>
        <begin position="379"/>
        <end position="404"/>
    </location>
</feature>
<feature type="region of interest" description="Disordered" evidence="1">
    <location>
        <begin position="155"/>
        <end position="179"/>
    </location>
</feature>
<dbReference type="AlphaFoldDB" id="A0AAE1L8M7"/>
<organism evidence="2 3">
    <name type="scientific">Frankliniella fusca</name>
    <dbReference type="NCBI Taxonomy" id="407009"/>
    <lineage>
        <taxon>Eukaryota</taxon>
        <taxon>Metazoa</taxon>
        <taxon>Ecdysozoa</taxon>
        <taxon>Arthropoda</taxon>
        <taxon>Hexapoda</taxon>
        <taxon>Insecta</taxon>
        <taxon>Pterygota</taxon>
        <taxon>Neoptera</taxon>
        <taxon>Paraneoptera</taxon>
        <taxon>Thysanoptera</taxon>
        <taxon>Terebrantia</taxon>
        <taxon>Thripoidea</taxon>
        <taxon>Thripidae</taxon>
        <taxon>Frankliniella</taxon>
    </lineage>
</organism>
<accession>A0AAE1L8M7</accession>
<dbReference type="EMBL" id="JAHWGI010000124">
    <property type="protein sequence ID" value="KAK3909844.1"/>
    <property type="molecule type" value="Genomic_DNA"/>
</dbReference>
<evidence type="ECO:0000256" key="1">
    <source>
        <dbReference type="SAM" id="MobiDB-lite"/>
    </source>
</evidence>
<feature type="compositionally biased region" description="Basic residues" evidence="1">
    <location>
        <begin position="392"/>
        <end position="401"/>
    </location>
</feature>